<keyword evidence="5" id="KW-1185">Reference proteome</keyword>
<dbReference type="InterPro" id="IPR001878">
    <property type="entry name" value="Znf_CCHC"/>
</dbReference>
<gene>
    <name evidence="4" type="ORF">LSAT_V11C500244450</name>
</gene>
<protein>
    <recommendedName>
        <fullName evidence="3">CCHC-type domain-containing protein</fullName>
    </recommendedName>
</protein>
<keyword evidence="2" id="KW-0175">Coiled coil</keyword>
<evidence type="ECO:0000313" key="4">
    <source>
        <dbReference type="EMBL" id="KAJ0206796.1"/>
    </source>
</evidence>
<dbReference type="CDD" id="cd00303">
    <property type="entry name" value="retropepsin_like"/>
    <property type="match status" value="1"/>
</dbReference>
<dbReference type="Pfam" id="PF03732">
    <property type="entry name" value="Retrotrans_gag"/>
    <property type="match status" value="1"/>
</dbReference>
<dbReference type="Pfam" id="PF08284">
    <property type="entry name" value="RVP_2"/>
    <property type="match status" value="1"/>
</dbReference>
<evidence type="ECO:0000256" key="2">
    <source>
        <dbReference type="SAM" id="Coils"/>
    </source>
</evidence>
<sequence>MNKISLELFAICSISHISRNNPTVTKDFNDHNFLYNLQEALRNIQDGQPRRQARRELSSSEEFKVNELPEFAGGTDLGKYLEWERKIEHMFEFKDVDDEKACKLSKQLDAKRTREGKETIASWESLKRELRKRYVPINHHMETYRKIAKLKQGKMNVAEYIDEFENCHLWVILMKSRSRKCLGSSSGFPKTATPSKDSKETSLSKVRCYKCQGFGHFQSSCPNKRVVTLREAMEFQDELLEEEKRQISIFEEAAEHEEEEENESYEAPVYNTLLVLRALQAKVTREEADQRTQLFHTKCLVNDKWCSVVVDDGSCTNVASSEMVAKLGLVTMNHPKPYALHWLDDNKNIKVTKHVMVGLTMGSYKDDILCDVVPMDACHVILGHPWQYDRDVTHRGWRNEYELKHNNKKKSY</sequence>
<dbReference type="EMBL" id="NBSK02000005">
    <property type="protein sequence ID" value="KAJ0206796.1"/>
    <property type="molecule type" value="Genomic_DNA"/>
</dbReference>
<dbReference type="Proteomes" id="UP000235145">
    <property type="component" value="Unassembled WGS sequence"/>
</dbReference>
<dbReference type="SUPFAM" id="SSF57756">
    <property type="entry name" value="Retrovirus zinc finger-like domains"/>
    <property type="match status" value="1"/>
</dbReference>
<dbReference type="GO" id="GO:0008270">
    <property type="term" value="F:zinc ion binding"/>
    <property type="evidence" value="ECO:0007669"/>
    <property type="project" value="UniProtKB-KW"/>
</dbReference>
<comment type="caution">
    <text evidence="4">The sequence shown here is derived from an EMBL/GenBank/DDBJ whole genome shotgun (WGS) entry which is preliminary data.</text>
</comment>
<dbReference type="PANTHER" id="PTHR35046">
    <property type="entry name" value="ZINC KNUCKLE (CCHC-TYPE) FAMILY PROTEIN"/>
    <property type="match status" value="1"/>
</dbReference>
<dbReference type="GO" id="GO:0003676">
    <property type="term" value="F:nucleic acid binding"/>
    <property type="evidence" value="ECO:0007669"/>
    <property type="project" value="InterPro"/>
</dbReference>
<evidence type="ECO:0000259" key="3">
    <source>
        <dbReference type="PROSITE" id="PS50158"/>
    </source>
</evidence>
<dbReference type="PROSITE" id="PS50158">
    <property type="entry name" value="ZF_CCHC"/>
    <property type="match status" value="1"/>
</dbReference>
<keyword evidence="1" id="KW-0862">Zinc</keyword>
<name>A0A9R1XBQ0_LACSA</name>
<feature type="domain" description="CCHC-type" evidence="3">
    <location>
        <begin position="207"/>
        <end position="223"/>
    </location>
</feature>
<keyword evidence="1" id="KW-0479">Metal-binding</keyword>
<dbReference type="InterPro" id="IPR021109">
    <property type="entry name" value="Peptidase_aspartic_dom_sf"/>
</dbReference>
<accession>A0A9R1XBQ0</accession>
<proteinExistence type="predicted"/>
<feature type="coiled-coil region" evidence="2">
    <location>
        <begin position="226"/>
        <end position="260"/>
    </location>
</feature>
<organism evidence="4 5">
    <name type="scientific">Lactuca sativa</name>
    <name type="common">Garden lettuce</name>
    <dbReference type="NCBI Taxonomy" id="4236"/>
    <lineage>
        <taxon>Eukaryota</taxon>
        <taxon>Viridiplantae</taxon>
        <taxon>Streptophyta</taxon>
        <taxon>Embryophyta</taxon>
        <taxon>Tracheophyta</taxon>
        <taxon>Spermatophyta</taxon>
        <taxon>Magnoliopsida</taxon>
        <taxon>eudicotyledons</taxon>
        <taxon>Gunneridae</taxon>
        <taxon>Pentapetalae</taxon>
        <taxon>asterids</taxon>
        <taxon>campanulids</taxon>
        <taxon>Asterales</taxon>
        <taxon>Asteraceae</taxon>
        <taxon>Cichorioideae</taxon>
        <taxon>Cichorieae</taxon>
        <taxon>Lactucinae</taxon>
        <taxon>Lactuca</taxon>
    </lineage>
</organism>
<evidence type="ECO:0000313" key="5">
    <source>
        <dbReference type="Proteomes" id="UP000235145"/>
    </source>
</evidence>
<dbReference type="InterPro" id="IPR036875">
    <property type="entry name" value="Znf_CCHC_sf"/>
</dbReference>
<evidence type="ECO:0000256" key="1">
    <source>
        <dbReference type="PROSITE-ProRule" id="PRU00047"/>
    </source>
</evidence>
<dbReference type="SMART" id="SM00343">
    <property type="entry name" value="ZnF_C2HC"/>
    <property type="match status" value="1"/>
</dbReference>
<dbReference type="PANTHER" id="PTHR35046:SF26">
    <property type="entry name" value="RNA-DIRECTED DNA POLYMERASE"/>
    <property type="match status" value="1"/>
</dbReference>
<dbReference type="InterPro" id="IPR005162">
    <property type="entry name" value="Retrotrans_gag_dom"/>
</dbReference>
<reference evidence="4 5" key="1">
    <citation type="journal article" date="2017" name="Nat. Commun.">
        <title>Genome assembly with in vitro proximity ligation data and whole-genome triplication in lettuce.</title>
        <authorList>
            <person name="Reyes-Chin-Wo S."/>
            <person name="Wang Z."/>
            <person name="Yang X."/>
            <person name="Kozik A."/>
            <person name="Arikit S."/>
            <person name="Song C."/>
            <person name="Xia L."/>
            <person name="Froenicke L."/>
            <person name="Lavelle D.O."/>
            <person name="Truco M.J."/>
            <person name="Xia R."/>
            <person name="Zhu S."/>
            <person name="Xu C."/>
            <person name="Xu H."/>
            <person name="Xu X."/>
            <person name="Cox K."/>
            <person name="Korf I."/>
            <person name="Meyers B.C."/>
            <person name="Michelmore R.W."/>
        </authorList>
    </citation>
    <scope>NUCLEOTIDE SEQUENCE [LARGE SCALE GENOMIC DNA]</scope>
    <source>
        <strain evidence="5">cv. Salinas</strain>
        <tissue evidence="4">Seedlings</tissue>
    </source>
</reference>
<keyword evidence="1" id="KW-0863">Zinc-finger</keyword>
<dbReference type="AlphaFoldDB" id="A0A9R1XBQ0"/>
<dbReference type="Gene3D" id="2.40.70.10">
    <property type="entry name" value="Acid Proteases"/>
    <property type="match status" value="1"/>
</dbReference>
<dbReference type="Gene3D" id="4.10.60.10">
    <property type="entry name" value="Zinc finger, CCHC-type"/>
    <property type="match status" value="1"/>
</dbReference>